<dbReference type="OrthoDB" id="3629197at2"/>
<dbReference type="EMBL" id="NMUL01000079">
    <property type="protein sequence ID" value="OXM59573.1"/>
    <property type="molecule type" value="Genomic_DNA"/>
</dbReference>
<keyword evidence="1" id="KW-0812">Transmembrane</keyword>
<comment type="caution">
    <text evidence="3">The sequence shown here is derived from an EMBL/GenBank/DDBJ whole genome shotgun (WGS) entry which is preliminary data.</text>
</comment>
<evidence type="ECO:0000313" key="4">
    <source>
        <dbReference type="Proteomes" id="UP000215199"/>
    </source>
</evidence>
<keyword evidence="1" id="KW-1133">Transmembrane helix</keyword>
<feature type="domain" description="TadE-like" evidence="2">
    <location>
        <begin position="31"/>
        <end position="71"/>
    </location>
</feature>
<name>A0A229SL44_9PSEU</name>
<keyword evidence="1" id="KW-0472">Membrane</keyword>
<gene>
    <name evidence="3" type="ORF">CF165_47080</name>
</gene>
<accession>A0A229SL44</accession>
<reference evidence="4" key="1">
    <citation type="submission" date="2017-07" db="EMBL/GenBank/DDBJ databases">
        <title>Comparative genome mining reveals phylogenetic distribution patterns of secondary metabolites in Amycolatopsis.</title>
        <authorList>
            <person name="Adamek M."/>
            <person name="Alanjary M."/>
            <person name="Sales-Ortells H."/>
            <person name="Goodfellow M."/>
            <person name="Bull A.T."/>
            <person name="Kalinowski J."/>
            <person name="Ziemert N."/>
        </authorList>
    </citation>
    <scope>NUCLEOTIDE SEQUENCE [LARGE SCALE GENOMIC DNA]</scope>
    <source>
        <strain evidence="4">H5</strain>
    </source>
</reference>
<feature type="transmembrane region" description="Helical" evidence="1">
    <location>
        <begin position="37"/>
        <end position="57"/>
    </location>
</feature>
<organism evidence="3 4">
    <name type="scientific">Amycolatopsis vastitatis</name>
    <dbReference type="NCBI Taxonomy" id="1905142"/>
    <lineage>
        <taxon>Bacteria</taxon>
        <taxon>Bacillati</taxon>
        <taxon>Actinomycetota</taxon>
        <taxon>Actinomycetes</taxon>
        <taxon>Pseudonocardiales</taxon>
        <taxon>Pseudonocardiaceae</taxon>
        <taxon>Amycolatopsis</taxon>
    </lineage>
</organism>
<evidence type="ECO:0000256" key="1">
    <source>
        <dbReference type="SAM" id="Phobius"/>
    </source>
</evidence>
<dbReference type="InterPro" id="IPR012495">
    <property type="entry name" value="TadE-like_dom"/>
</dbReference>
<dbReference type="Proteomes" id="UP000215199">
    <property type="component" value="Unassembled WGS sequence"/>
</dbReference>
<dbReference type="AlphaFoldDB" id="A0A229SL44"/>
<keyword evidence="4" id="KW-1185">Reference proteome</keyword>
<dbReference type="Pfam" id="PF07811">
    <property type="entry name" value="TadE"/>
    <property type="match status" value="1"/>
</dbReference>
<protein>
    <submittedName>
        <fullName evidence="3">Pilus assembly protein TadE</fullName>
    </submittedName>
</protein>
<evidence type="ECO:0000313" key="3">
    <source>
        <dbReference type="EMBL" id="OXM59573.1"/>
    </source>
</evidence>
<proteinExistence type="predicted"/>
<sequence length="168" mass="17374">MLASPTRTPPPPPLPRGVLAHVRRAVSGDRGAVTVELVIATPLLLLALLTIIQFALWSHATHVAQAAASQALAAARVQDGSSSAGHAAGRRMLDDLARGPLRDPQIDVTRTTTEVTVGVHGEASAVLPGMHLPVHAEAAGPVERFVGNVYEFTNSEALPSGNRSGGGH</sequence>
<evidence type="ECO:0000259" key="2">
    <source>
        <dbReference type="Pfam" id="PF07811"/>
    </source>
</evidence>